<dbReference type="AlphaFoldDB" id="A0A2V1CYS8"/>
<evidence type="ECO:0000313" key="1">
    <source>
        <dbReference type="EMBL" id="PVH90897.1"/>
    </source>
</evidence>
<protein>
    <submittedName>
        <fullName evidence="1">Uncharacterized protein</fullName>
    </submittedName>
</protein>
<accession>A0A2V1CYS8</accession>
<name>A0A2V1CYS8_9PLEO</name>
<keyword evidence="2" id="KW-1185">Reference proteome</keyword>
<evidence type="ECO:0000313" key="2">
    <source>
        <dbReference type="Proteomes" id="UP000244855"/>
    </source>
</evidence>
<sequence>MDRTPDPPVNTGDSCHLFRLPQELRDQIYREVLYRPQGVSCLTLDCGATKFCRRRLVRPHRRLLDWLLRRPNLNLAVERAPITAYTITLDRIRKHPQHLTFARAENNQLKYVCRRLCYETRGLDLRCNRIFVTDTISSSAIRQSVLLLHRCSLLRQVTIVSSAEFFTAEYGQRNFTALVAHCSANPTLTVRVNIPYWSQASSYFLLLGLYLLSALRGNGVPMAQLARSTSVTYLADSVSELLATTTTEFPPNLRFAPREETFELDVFQRGLRQSPLWSLPCTRSVIGDATKLAQEWFRDGL</sequence>
<organism evidence="1 2">
    <name type="scientific">Periconia macrospinosa</name>
    <dbReference type="NCBI Taxonomy" id="97972"/>
    <lineage>
        <taxon>Eukaryota</taxon>
        <taxon>Fungi</taxon>
        <taxon>Dikarya</taxon>
        <taxon>Ascomycota</taxon>
        <taxon>Pezizomycotina</taxon>
        <taxon>Dothideomycetes</taxon>
        <taxon>Pleosporomycetidae</taxon>
        <taxon>Pleosporales</taxon>
        <taxon>Massarineae</taxon>
        <taxon>Periconiaceae</taxon>
        <taxon>Periconia</taxon>
    </lineage>
</organism>
<dbReference type="OrthoDB" id="4790878at2759"/>
<dbReference type="Proteomes" id="UP000244855">
    <property type="component" value="Unassembled WGS sequence"/>
</dbReference>
<reference evidence="1 2" key="1">
    <citation type="journal article" date="2018" name="Sci. Rep.">
        <title>Comparative genomics provides insights into the lifestyle and reveals functional heterogeneity of dark septate endophytic fungi.</title>
        <authorList>
            <person name="Knapp D.G."/>
            <person name="Nemeth J.B."/>
            <person name="Barry K."/>
            <person name="Hainaut M."/>
            <person name="Henrissat B."/>
            <person name="Johnson J."/>
            <person name="Kuo A."/>
            <person name="Lim J.H.P."/>
            <person name="Lipzen A."/>
            <person name="Nolan M."/>
            <person name="Ohm R.A."/>
            <person name="Tamas L."/>
            <person name="Grigoriev I.V."/>
            <person name="Spatafora J.W."/>
            <person name="Nagy L.G."/>
            <person name="Kovacs G.M."/>
        </authorList>
    </citation>
    <scope>NUCLEOTIDE SEQUENCE [LARGE SCALE GENOMIC DNA]</scope>
    <source>
        <strain evidence="1 2">DSE2036</strain>
    </source>
</reference>
<proteinExistence type="predicted"/>
<gene>
    <name evidence="1" type="ORF">DM02DRAFT_620805</name>
</gene>
<dbReference type="EMBL" id="KZ806049">
    <property type="protein sequence ID" value="PVH90897.1"/>
    <property type="molecule type" value="Genomic_DNA"/>
</dbReference>